<dbReference type="BioCyc" id="PMAR862515-HMP:GMOO-894-MONOMER"/>
<organism evidence="7 8">
    <name type="scientific">Hoylesella marshii DSM 16973 = JCM 13450</name>
    <dbReference type="NCBI Taxonomy" id="862515"/>
    <lineage>
        <taxon>Bacteria</taxon>
        <taxon>Pseudomonadati</taxon>
        <taxon>Bacteroidota</taxon>
        <taxon>Bacteroidia</taxon>
        <taxon>Bacteroidales</taxon>
        <taxon>Prevotellaceae</taxon>
        <taxon>Hoylesella</taxon>
    </lineage>
</organism>
<feature type="transmembrane region" description="Helical" evidence="6">
    <location>
        <begin position="129"/>
        <end position="150"/>
    </location>
</feature>
<keyword evidence="5 6" id="KW-0472">Membrane</keyword>
<dbReference type="GO" id="GO:0005886">
    <property type="term" value="C:plasma membrane"/>
    <property type="evidence" value="ECO:0007669"/>
    <property type="project" value="UniProtKB-SubCell"/>
</dbReference>
<keyword evidence="4 6" id="KW-1133">Transmembrane helix</keyword>
<evidence type="ECO:0000256" key="5">
    <source>
        <dbReference type="ARBA" id="ARBA00023136"/>
    </source>
</evidence>
<evidence type="ECO:0000313" key="8">
    <source>
        <dbReference type="Proteomes" id="UP000004394"/>
    </source>
</evidence>
<dbReference type="OrthoDB" id="9812094at2"/>
<accession>E0NRS8</accession>
<dbReference type="EMBL" id="AEEI01000027">
    <property type="protein sequence ID" value="EFM02216.1"/>
    <property type="molecule type" value="Genomic_DNA"/>
</dbReference>
<proteinExistence type="predicted"/>
<keyword evidence="2" id="KW-1003">Cell membrane</keyword>
<name>E0NRS8_9BACT</name>
<evidence type="ECO:0000256" key="2">
    <source>
        <dbReference type="ARBA" id="ARBA00022475"/>
    </source>
</evidence>
<evidence type="ECO:0000313" key="7">
    <source>
        <dbReference type="EMBL" id="EFM02216.1"/>
    </source>
</evidence>
<evidence type="ECO:0000256" key="6">
    <source>
        <dbReference type="SAM" id="Phobius"/>
    </source>
</evidence>
<evidence type="ECO:0000256" key="4">
    <source>
        <dbReference type="ARBA" id="ARBA00022989"/>
    </source>
</evidence>
<dbReference type="PANTHER" id="PTHR39087">
    <property type="entry name" value="UPF0104 MEMBRANE PROTEIN MJ1595"/>
    <property type="match status" value="1"/>
</dbReference>
<feature type="transmembrane region" description="Helical" evidence="6">
    <location>
        <begin position="247"/>
        <end position="268"/>
    </location>
</feature>
<comment type="subcellular location">
    <subcellularLocation>
        <location evidence="1">Cell membrane</location>
        <topology evidence="1">Multi-pass membrane protein</topology>
    </subcellularLocation>
</comment>
<dbReference type="AlphaFoldDB" id="E0NRS8"/>
<evidence type="ECO:0000256" key="3">
    <source>
        <dbReference type="ARBA" id="ARBA00022692"/>
    </source>
</evidence>
<dbReference type="PANTHER" id="PTHR39087:SF2">
    <property type="entry name" value="UPF0104 MEMBRANE PROTEIN MJ1595"/>
    <property type="match status" value="1"/>
</dbReference>
<feature type="transmembrane region" description="Helical" evidence="6">
    <location>
        <begin position="40"/>
        <end position="62"/>
    </location>
</feature>
<dbReference type="STRING" id="862515.HMPREF0658_0879"/>
<keyword evidence="3 6" id="KW-0812">Transmembrane</keyword>
<feature type="transmembrane region" description="Helical" evidence="6">
    <location>
        <begin position="170"/>
        <end position="191"/>
    </location>
</feature>
<evidence type="ECO:0000256" key="1">
    <source>
        <dbReference type="ARBA" id="ARBA00004651"/>
    </source>
</evidence>
<keyword evidence="8" id="KW-1185">Reference proteome</keyword>
<feature type="transmembrane region" description="Helical" evidence="6">
    <location>
        <begin position="308"/>
        <end position="325"/>
    </location>
</feature>
<dbReference type="InterPro" id="IPR022791">
    <property type="entry name" value="L-PG_synthase/AglD"/>
</dbReference>
<dbReference type="HOGENOM" id="CLU_048072_0_0_10"/>
<sequence>MKLKTIADNTLKITLPLLLGGAILYWMYRDFDFKRIEHVALHEMNWTWMLLSFPFGVLAQLFRGWRWNLALTPLGEHPRTSTSIHAVFLSYAVSLVVPRIGEFARCGVLKRYDGVSFPKALGTVVTERVIDSLLVLLVTGLTFISQLHVFRTFFDRTGTRLDAIASRFSTTGWIVTGVCIVAAVVLSILLLRRFSLYNKVKDTVGDIGKGVMSLRRVRNMPLFLLLTVAIWGSYFLHYYLTFFCFDFTANLGMSCALVTFIVGSIAVIVPTPNGAGPWHFAVKTMFILYGVADVNALFFVLIVHTVQTMLVILLGIYAWVALSFTRKRQTALSPVSDFSST</sequence>
<reference evidence="7" key="1">
    <citation type="submission" date="2010-07" db="EMBL/GenBank/DDBJ databases">
        <authorList>
            <person name="Muzny D."/>
            <person name="Qin X."/>
            <person name="Deng J."/>
            <person name="Jiang H."/>
            <person name="Liu Y."/>
            <person name="Qu J."/>
            <person name="Song X.-Z."/>
            <person name="Zhang L."/>
            <person name="Thornton R."/>
            <person name="Coyle M."/>
            <person name="Francisco L."/>
            <person name="Jackson L."/>
            <person name="Javaid M."/>
            <person name="Korchina V."/>
            <person name="Kovar C."/>
            <person name="Mata R."/>
            <person name="Mathew T."/>
            <person name="Ngo R."/>
            <person name="Nguyen L."/>
            <person name="Nguyen N."/>
            <person name="Okwuonu G."/>
            <person name="Ongeri F."/>
            <person name="Pham C."/>
            <person name="Simmons D."/>
            <person name="Wilczek-Boney K."/>
            <person name="Hale W."/>
            <person name="Jakkamsetti A."/>
            <person name="Pham P."/>
            <person name="Ruth R."/>
            <person name="San Lucas F."/>
            <person name="Warren J."/>
            <person name="Zhang J."/>
            <person name="Zhao Z."/>
            <person name="Zhou C."/>
            <person name="Zhu D."/>
            <person name="Lee S."/>
            <person name="Bess C."/>
            <person name="Blankenburg K."/>
            <person name="Forbes L."/>
            <person name="Fu Q."/>
            <person name="Gubbala S."/>
            <person name="Hirani K."/>
            <person name="Jayaseelan J.C."/>
            <person name="Lara F."/>
            <person name="Munidasa M."/>
            <person name="Palculict T."/>
            <person name="Patil S."/>
            <person name="Pu L.-L."/>
            <person name="Saada N."/>
            <person name="Tang L."/>
            <person name="Weissenberger G."/>
            <person name="Zhu Y."/>
            <person name="Hemphill L."/>
            <person name="Shang Y."/>
            <person name="Youmans B."/>
            <person name="Ayvaz T."/>
            <person name="Ross M."/>
            <person name="Santibanez J."/>
            <person name="Aqrawi P."/>
            <person name="Gross S."/>
            <person name="Joshi V."/>
            <person name="Fowler G."/>
            <person name="Nazareth L."/>
            <person name="Reid J."/>
            <person name="Worley K."/>
            <person name="Petrosino J."/>
            <person name="Highlander S."/>
            <person name="Gibbs R."/>
        </authorList>
    </citation>
    <scope>NUCLEOTIDE SEQUENCE [LARGE SCALE GENOMIC DNA]</scope>
    <source>
        <strain evidence="7">DSM 16973</strain>
    </source>
</reference>
<feature type="transmembrane region" description="Helical" evidence="6">
    <location>
        <begin position="12"/>
        <end position="28"/>
    </location>
</feature>
<protein>
    <recommendedName>
        <fullName evidence="9">Dolichol-P-glucose synthetase</fullName>
    </recommendedName>
</protein>
<feature type="transmembrane region" description="Helical" evidence="6">
    <location>
        <begin position="222"/>
        <end position="241"/>
    </location>
</feature>
<dbReference type="NCBIfam" id="TIGR00374">
    <property type="entry name" value="flippase-like domain"/>
    <property type="match status" value="1"/>
</dbReference>
<dbReference type="Proteomes" id="UP000004394">
    <property type="component" value="Unassembled WGS sequence"/>
</dbReference>
<dbReference type="eggNOG" id="COG0392">
    <property type="taxonomic scope" value="Bacteria"/>
</dbReference>
<dbReference type="RefSeq" id="WP_006948749.1">
    <property type="nucleotide sequence ID" value="NZ_BAJI01000014.1"/>
</dbReference>
<dbReference type="Pfam" id="PF03706">
    <property type="entry name" value="LPG_synthase_TM"/>
    <property type="match status" value="1"/>
</dbReference>
<gene>
    <name evidence="7" type="ORF">HMPREF0658_0879</name>
</gene>
<comment type="caution">
    <text evidence="7">The sequence shown here is derived from an EMBL/GenBank/DDBJ whole genome shotgun (WGS) entry which is preliminary data.</text>
</comment>
<evidence type="ECO:0008006" key="9">
    <source>
        <dbReference type="Google" id="ProtNLM"/>
    </source>
</evidence>